<keyword evidence="2" id="KW-0472">Membrane</keyword>
<evidence type="ECO:0008006" key="5">
    <source>
        <dbReference type="Google" id="ProtNLM"/>
    </source>
</evidence>
<name>A0ABP3IGI3_9BACL</name>
<gene>
    <name evidence="3" type="ORF">GCM10008933_35850</name>
</gene>
<keyword evidence="2" id="KW-0812">Transmembrane</keyword>
<feature type="transmembrane region" description="Helical" evidence="2">
    <location>
        <begin position="12"/>
        <end position="29"/>
    </location>
</feature>
<evidence type="ECO:0000256" key="2">
    <source>
        <dbReference type="SAM" id="Phobius"/>
    </source>
</evidence>
<reference evidence="4" key="1">
    <citation type="journal article" date="2019" name="Int. J. Syst. Evol. Microbiol.">
        <title>The Global Catalogue of Microorganisms (GCM) 10K type strain sequencing project: providing services to taxonomists for standard genome sequencing and annotation.</title>
        <authorList>
            <consortium name="The Broad Institute Genomics Platform"/>
            <consortium name="The Broad Institute Genome Sequencing Center for Infectious Disease"/>
            <person name="Wu L."/>
            <person name="Ma J."/>
        </authorList>
    </citation>
    <scope>NUCLEOTIDE SEQUENCE [LARGE SCALE GENOMIC DNA]</scope>
    <source>
        <strain evidence="4">JCM 12774</strain>
    </source>
</reference>
<feature type="transmembrane region" description="Helical" evidence="2">
    <location>
        <begin position="129"/>
        <end position="148"/>
    </location>
</feature>
<keyword evidence="4" id="KW-1185">Reference proteome</keyword>
<evidence type="ECO:0000313" key="3">
    <source>
        <dbReference type="EMBL" id="GAA0402228.1"/>
    </source>
</evidence>
<dbReference type="Pfam" id="PF11085">
    <property type="entry name" value="YqhR"/>
    <property type="match status" value="1"/>
</dbReference>
<sequence>MDPQGHNPKNGTNIWMFTLEIGLFGGLIWGGIKGVFYFMRLTTVVPGFMVEPFFKSQFLKSQPGYYVGWGAFIVFSLLATLIYVLIFRKFSGPVPGILYGIAWWVILFVLAGPTLHLMEPLRKLSMNTIISEFCLYLLWGLFVGYSTAHEYTDERKREPQEMSDKPQKNPLKKPTENPQH</sequence>
<feature type="transmembrane region" description="Helical" evidence="2">
    <location>
        <begin position="66"/>
        <end position="85"/>
    </location>
</feature>
<dbReference type="EMBL" id="BAAACX010000016">
    <property type="protein sequence ID" value="GAA0402228.1"/>
    <property type="molecule type" value="Genomic_DNA"/>
</dbReference>
<organism evidence="3 4">
    <name type="scientific">Paenibacillus motobuensis</name>
    <dbReference type="NCBI Taxonomy" id="295324"/>
    <lineage>
        <taxon>Bacteria</taxon>
        <taxon>Bacillati</taxon>
        <taxon>Bacillota</taxon>
        <taxon>Bacilli</taxon>
        <taxon>Bacillales</taxon>
        <taxon>Paenibacillaceae</taxon>
        <taxon>Paenibacillus</taxon>
    </lineage>
</organism>
<keyword evidence="2" id="KW-1133">Transmembrane helix</keyword>
<dbReference type="Proteomes" id="UP001500340">
    <property type="component" value="Unassembled WGS sequence"/>
</dbReference>
<accession>A0ABP3IGI3</accession>
<feature type="transmembrane region" description="Helical" evidence="2">
    <location>
        <begin position="97"/>
        <end position="117"/>
    </location>
</feature>
<dbReference type="InterPro" id="IPR024563">
    <property type="entry name" value="YqhR"/>
</dbReference>
<evidence type="ECO:0000256" key="1">
    <source>
        <dbReference type="SAM" id="MobiDB-lite"/>
    </source>
</evidence>
<protein>
    <recommendedName>
        <fullName evidence="5">Membrane protein YqhR</fullName>
    </recommendedName>
</protein>
<proteinExistence type="predicted"/>
<comment type="caution">
    <text evidence="3">The sequence shown here is derived from an EMBL/GenBank/DDBJ whole genome shotgun (WGS) entry which is preliminary data.</text>
</comment>
<feature type="region of interest" description="Disordered" evidence="1">
    <location>
        <begin position="154"/>
        <end position="180"/>
    </location>
</feature>
<evidence type="ECO:0000313" key="4">
    <source>
        <dbReference type="Proteomes" id="UP001500340"/>
    </source>
</evidence>